<sequence length="337" mass="38008">MNHSQNLPRESNVKPLISNELYAIFDMVLVQYLLTGISAFGVVSNLINIVVYAKMGFSDTSNINFLALSLADLVTVLYMLITALGHIPAVVKLDIPVAPFSVQNILVPVLYPAMAYSSWVTALISTERCMCIAYPLKVKTMFTTRRVFIVLLVLLCFEVSSMVPHYLTMNLTWKMSTATNKSILHFSFTEYSAKVSVTILLVFFSIPSLISFAEIVVCTIFLVVKLCKSLQWRKSTVAQPDKKVSMRELKIVRFVVSICIIYIICFSPNVIILPISMANPRLHVMDPYLGNLVWVIFYVGIVMQSFSSSANIFVYYSMSTKYKVTLRRDICGFDLKN</sequence>
<gene>
    <name evidence="7" type="ORF">ElyMa_004349000</name>
</gene>
<evidence type="ECO:0000256" key="4">
    <source>
        <dbReference type="ARBA" id="ARBA00023136"/>
    </source>
</evidence>
<evidence type="ECO:0000313" key="8">
    <source>
        <dbReference type="Proteomes" id="UP000762676"/>
    </source>
</evidence>
<keyword evidence="3 5" id="KW-1133">Transmembrane helix</keyword>
<comment type="caution">
    <text evidence="7">The sequence shown here is derived from an EMBL/GenBank/DDBJ whole genome shotgun (WGS) entry which is preliminary data.</text>
</comment>
<dbReference type="AlphaFoldDB" id="A0AAV4H4T5"/>
<evidence type="ECO:0000256" key="2">
    <source>
        <dbReference type="ARBA" id="ARBA00022692"/>
    </source>
</evidence>
<evidence type="ECO:0000313" key="7">
    <source>
        <dbReference type="EMBL" id="GFR92281.1"/>
    </source>
</evidence>
<proteinExistence type="predicted"/>
<keyword evidence="2 5" id="KW-0812">Transmembrane</keyword>
<keyword evidence="4 5" id="KW-0472">Membrane</keyword>
<protein>
    <submittedName>
        <fullName evidence="7">Chemosensory receptor A</fullName>
    </submittedName>
</protein>
<keyword evidence="7" id="KW-0675">Receptor</keyword>
<dbReference type="GO" id="GO:0004930">
    <property type="term" value="F:G protein-coupled receptor activity"/>
    <property type="evidence" value="ECO:0007669"/>
    <property type="project" value="InterPro"/>
</dbReference>
<dbReference type="GO" id="GO:0016020">
    <property type="term" value="C:membrane"/>
    <property type="evidence" value="ECO:0007669"/>
    <property type="project" value="UniProtKB-SubCell"/>
</dbReference>
<reference evidence="7 8" key="1">
    <citation type="journal article" date="2021" name="Elife">
        <title>Chloroplast acquisition without the gene transfer in kleptoplastic sea slugs, Plakobranchus ocellatus.</title>
        <authorList>
            <person name="Maeda T."/>
            <person name="Takahashi S."/>
            <person name="Yoshida T."/>
            <person name="Shimamura S."/>
            <person name="Takaki Y."/>
            <person name="Nagai Y."/>
            <person name="Toyoda A."/>
            <person name="Suzuki Y."/>
            <person name="Arimoto A."/>
            <person name="Ishii H."/>
            <person name="Satoh N."/>
            <person name="Nishiyama T."/>
            <person name="Hasebe M."/>
            <person name="Maruyama T."/>
            <person name="Minagawa J."/>
            <person name="Obokata J."/>
            <person name="Shigenobu S."/>
        </authorList>
    </citation>
    <scope>NUCLEOTIDE SEQUENCE [LARGE SCALE GENOMIC DNA]</scope>
</reference>
<dbReference type="InterPro" id="IPR017452">
    <property type="entry name" value="GPCR_Rhodpsn_7TM"/>
</dbReference>
<feature type="transmembrane region" description="Helical" evidence="5">
    <location>
        <begin position="29"/>
        <end position="53"/>
    </location>
</feature>
<dbReference type="PROSITE" id="PS50262">
    <property type="entry name" value="G_PROTEIN_RECEP_F1_2"/>
    <property type="match status" value="1"/>
</dbReference>
<feature type="transmembrane region" description="Helical" evidence="5">
    <location>
        <begin position="147"/>
        <end position="167"/>
    </location>
</feature>
<dbReference type="PANTHER" id="PTHR46641:SF18">
    <property type="entry name" value="G-PROTEIN COUPLED RECEPTORS FAMILY 1 PROFILE DOMAIN-CONTAINING PROTEIN"/>
    <property type="match status" value="1"/>
</dbReference>
<dbReference type="Proteomes" id="UP000762676">
    <property type="component" value="Unassembled WGS sequence"/>
</dbReference>
<keyword evidence="8" id="KW-1185">Reference proteome</keyword>
<accession>A0AAV4H4T5</accession>
<organism evidence="7 8">
    <name type="scientific">Elysia marginata</name>
    <dbReference type="NCBI Taxonomy" id="1093978"/>
    <lineage>
        <taxon>Eukaryota</taxon>
        <taxon>Metazoa</taxon>
        <taxon>Spiralia</taxon>
        <taxon>Lophotrochozoa</taxon>
        <taxon>Mollusca</taxon>
        <taxon>Gastropoda</taxon>
        <taxon>Heterobranchia</taxon>
        <taxon>Euthyneura</taxon>
        <taxon>Panpulmonata</taxon>
        <taxon>Sacoglossa</taxon>
        <taxon>Placobranchoidea</taxon>
        <taxon>Plakobranchidae</taxon>
        <taxon>Elysia</taxon>
    </lineage>
</organism>
<feature type="transmembrane region" description="Helical" evidence="5">
    <location>
        <begin position="197"/>
        <end position="224"/>
    </location>
</feature>
<dbReference type="Gene3D" id="1.20.1070.10">
    <property type="entry name" value="Rhodopsin 7-helix transmembrane proteins"/>
    <property type="match status" value="1"/>
</dbReference>
<feature type="transmembrane region" description="Helical" evidence="5">
    <location>
        <begin position="65"/>
        <end position="85"/>
    </location>
</feature>
<feature type="transmembrane region" description="Helical" evidence="5">
    <location>
        <begin position="251"/>
        <end position="275"/>
    </location>
</feature>
<name>A0AAV4H4T5_9GAST</name>
<dbReference type="InterPro" id="IPR000276">
    <property type="entry name" value="GPCR_Rhodpsn"/>
</dbReference>
<dbReference type="SUPFAM" id="SSF81321">
    <property type="entry name" value="Family A G protein-coupled receptor-like"/>
    <property type="match status" value="1"/>
</dbReference>
<feature type="transmembrane region" description="Helical" evidence="5">
    <location>
        <begin position="295"/>
        <end position="318"/>
    </location>
</feature>
<dbReference type="Pfam" id="PF00001">
    <property type="entry name" value="7tm_1"/>
    <property type="match status" value="1"/>
</dbReference>
<evidence type="ECO:0000256" key="3">
    <source>
        <dbReference type="ARBA" id="ARBA00022989"/>
    </source>
</evidence>
<dbReference type="InterPro" id="IPR052954">
    <property type="entry name" value="GPCR-Ligand_Int"/>
</dbReference>
<dbReference type="PRINTS" id="PR00237">
    <property type="entry name" value="GPCRRHODOPSN"/>
</dbReference>
<comment type="subcellular location">
    <subcellularLocation>
        <location evidence="1">Membrane</location>
    </subcellularLocation>
</comment>
<dbReference type="EMBL" id="BMAT01008772">
    <property type="protein sequence ID" value="GFR92281.1"/>
    <property type="molecule type" value="Genomic_DNA"/>
</dbReference>
<evidence type="ECO:0000256" key="5">
    <source>
        <dbReference type="SAM" id="Phobius"/>
    </source>
</evidence>
<feature type="transmembrane region" description="Helical" evidence="5">
    <location>
        <begin position="105"/>
        <end position="126"/>
    </location>
</feature>
<evidence type="ECO:0000259" key="6">
    <source>
        <dbReference type="PROSITE" id="PS50262"/>
    </source>
</evidence>
<feature type="domain" description="G-protein coupled receptors family 1 profile" evidence="6">
    <location>
        <begin position="44"/>
        <end position="315"/>
    </location>
</feature>
<evidence type="ECO:0000256" key="1">
    <source>
        <dbReference type="ARBA" id="ARBA00004370"/>
    </source>
</evidence>
<dbReference type="PANTHER" id="PTHR46641">
    <property type="entry name" value="FMRFAMIDE RECEPTOR-RELATED"/>
    <property type="match status" value="1"/>
</dbReference>